<organism evidence="9 10">
    <name type="scientific">Tortispora caseinolytica NRRL Y-17796</name>
    <dbReference type="NCBI Taxonomy" id="767744"/>
    <lineage>
        <taxon>Eukaryota</taxon>
        <taxon>Fungi</taxon>
        <taxon>Dikarya</taxon>
        <taxon>Ascomycota</taxon>
        <taxon>Saccharomycotina</taxon>
        <taxon>Trigonopsidomycetes</taxon>
        <taxon>Trigonopsidales</taxon>
        <taxon>Trigonopsidaceae</taxon>
        <taxon>Tortispora</taxon>
    </lineage>
</organism>
<evidence type="ECO:0000256" key="2">
    <source>
        <dbReference type="ARBA" id="ARBA00022801"/>
    </source>
</evidence>
<keyword evidence="3 5" id="KW-0442">Lipid degradation</keyword>
<evidence type="ECO:0000256" key="1">
    <source>
        <dbReference type="ARBA" id="ARBA00008780"/>
    </source>
</evidence>
<keyword evidence="4 5" id="KW-0443">Lipid metabolism</keyword>
<dbReference type="PANTHER" id="PTHR10728">
    <property type="entry name" value="CYTOSOLIC PHOSPHOLIPASE A2"/>
    <property type="match status" value="1"/>
</dbReference>
<comment type="similarity">
    <text evidence="1 6">Belongs to the lysophospholipase family.</text>
</comment>
<evidence type="ECO:0000259" key="8">
    <source>
        <dbReference type="PROSITE" id="PS51210"/>
    </source>
</evidence>
<keyword evidence="10" id="KW-1185">Reference proteome</keyword>
<feature type="region of interest" description="Disordered" evidence="7">
    <location>
        <begin position="548"/>
        <end position="574"/>
    </location>
</feature>
<dbReference type="PANTHER" id="PTHR10728:SF40">
    <property type="entry name" value="PATATIN FAMILY PROTEIN"/>
    <property type="match status" value="1"/>
</dbReference>
<dbReference type="EC" id="3.1.1.5" evidence="6"/>
<dbReference type="Pfam" id="PF01735">
    <property type="entry name" value="PLA2_B"/>
    <property type="match status" value="1"/>
</dbReference>
<dbReference type="GO" id="GO:0005829">
    <property type="term" value="C:cytosol"/>
    <property type="evidence" value="ECO:0007669"/>
    <property type="project" value="TreeGrafter"/>
</dbReference>
<dbReference type="GO" id="GO:0046475">
    <property type="term" value="P:glycerophospholipid catabolic process"/>
    <property type="evidence" value="ECO:0007669"/>
    <property type="project" value="TreeGrafter"/>
</dbReference>
<sequence>MFTRRSTILLNETRRSRLFVYSSASLIAIGTASFFTNSTKPVKNDEPSSDWVQAIKDRWISAIDSIQKSKNDLLDFPNLEESAYFQNLRSFFTSTYLTDLQRYIEKLQSLAETTPDSLGGQILASSKDANLHPEILKTASVRFGNGLCTQEQQFLANRRQVVKKSLASFLDIPLDQIDDRDVPVVGLVGSGGGYRAMTSTAGYLKAAKQAGLFDCATYIGGVSGSTWFMALYYSMCDCDFDKFISHIKSVMNVHIAYPKPTIDYLVSSPTAEYLLTTPIARYNRGIQPALSDMYGVLLAARLFVNRNPFEVDMKTLKTSHQASKIADGSQPLPIYSCVRHEIPTADPETPPSPKERKEAAGDNYFQWFEVTPHEFGCEELNMWIPTWSLGRQFQNGVSKGENPPEAGLSLLLGVYGSAFCATLSHYYKEIRPTAPKSAIFKWLDSIIMEKDSDMLGVHPITPSSVPNYVKGMESQLPNECPESLKHVDTIELMDAGMSNNLAIYSMLRPSRQVDVLITFDASADIHQVQWLEMVEGYAKRRGLKGWPISSANSKPLDKEKAEKMDTDPESVEKPAATATEPIYRELTPCHVYTSKVENNSEPDSDNEEIEASGITVVYFPLIPHKTVENVVPDETPFLSTWNFVYTPEEVDSVLKLAEANFAEGLQQTKDALLDAYERKKRRRLAAERVSGPPVQKHVLSNDFLVKARTT</sequence>
<feature type="compositionally biased region" description="Basic and acidic residues" evidence="7">
    <location>
        <begin position="555"/>
        <end position="572"/>
    </location>
</feature>
<dbReference type="AlphaFoldDB" id="A0A1E4TL30"/>
<accession>A0A1E4TL30</accession>
<dbReference type="SUPFAM" id="SSF52151">
    <property type="entry name" value="FabD/lysophospholipase-like"/>
    <property type="match status" value="1"/>
</dbReference>
<dbReference type="Gene3D" id="3.40.1090.10">
    <property type="entry name" value="Cytosolic phospholipase A2 catalytic domain"/>
    <property type="match status" value="1"/>
</dbReference>
<evidence type="ECO:0000313" key="10">
    <source>
        <dbReference type="Proteomes" id="UP000095023"/>
    </source>
</evidence>
<evidence type="ECO:0000313" key="9">
    <source>
        <dbReference type="EMBL" id="ODV92452.1"/>
    </source>
</evidence>
<name>A0A1E4TL30_9ASCO</name>
<dbReference type="InterPro" id="IPR016035">
    <property type="entry name" value="Acyl_Trfase/lysoPLipase"/>
</dbReference>
<dbReference type="GO" id="GO:0004623">
    <property type="term" value="F:phospholipase A2 activity"/>
    <property type="evidence" value="ECO:0007669"/>
    <property type="project" value="TreeGrafter"/>
</dbReference>
<dbReference type="SMART" id="SM00022">
    <property type="entry name" value="PLAc"/>
    <property type="match status" value="1"/>
</dbReference>
<dbReference type="GO" id="GO:0004622">
    <property type="term" value="F:phosphatidylcholine lysophospholipase activity"/>
    <property type="evidence" value="ECO:0007669"/>
    <property type="project" value="UniProtKB-EC"/>
</dbReference>
<evidence type="ECO:0000256" key="3">
    <source>
        <dbReference type="ARBA" id="ARBA00022963"/>
    </source>
</evidence>
<dbReference type="InterPro" id="IPR002642">
    <property type="entry name" value="LysoPLipase_cat_dom"/>
</dbReference>
<dbReference type="Proteomes" id="UP000095023">
    <property type="component" value="Unassembled WGS sequence"/>
</dbReference>
<comment type="catalytic activity">
    <reaction evidence="6">
        <text>a 1-acyl-sn-glycero-3-phosphocholine + H2O = sn-glycerol 3-phosphocholine + a fatty acid + H(+)</text>
        <dbReference type="Rhea" id="RHEA:15177"/>
        <dbReference type="ChEBI" id="CHEBI:15377"/>
        <dbReference type="ChEBI" id="CHEBI:15378"/>
        <dbReference type="ChEBI" id="CHEBI:16870"/>
        <dbReference type="ChEBI" id="CHEBI:28868"/>
        <dbReference type="ChEBI" id="CHEBI:58168"/>
        <dbReference type="EC" id="3.1.1.5"/>
    </reaction>
</comment>
<evidence type="ECO:0000256" key="5">
    <source>
        <dbReference type="PROSITE-ProRule" id="PRU00555"/>
    </source>
</evidence>
<reference evidence="10" key="1">
    <citation type="submission" date="2016-02" db="EMBL/GenBank/DDBJ databases">
        <title>Comparative genomics of biotechnologically important yeasts.</title>
        <authorList>
            <consortium name="DOE Joint Genome Institute"/>
            <person name="Riley R."/>
            <person name="Haridas S."/>
            <person name="Wolfe K.H."/>
            <person name="Lopes M.R."/>
            <person name="Hittinger C.T."/>
            <person name="Goker M."/>
            <person name="Salamov A."/>
            <person name="Wisecaver J."/>
            <person name="Long T.M."/>
            <person name="Aerts A.L."/>
            <person name="Barry K."/>
            <person name="Choi C."/>
            <person name="Clum A."/>
            <person name="Coughlan A.Y."/>
            <person name="Deshpande S."/>
            <person name="Douglass A.P."/>
            <person name="Hanson S.J."/>
            <person name="Klenk H.-P."/>
            <person name="Labutti K."/>
            <person name="Lapidus A."/>
            <person name="Lindquist E."/>
            <person name="Lipzen A."/>
            <person name="Meier-Kolthoff J.P."/>
            <person name="Ohm R.A."/>
            <person name="Otillar R.P."/>
            <person name="Pangilinan J."/>
            <person name="Peng Y."/>
            <person name="Rokas A."/>
            <person name="Rosa C.A."/>
            <person name="Scheuner C."/>
            <person name="Sibirny A.A."/>
            <person name="Slot J.C."/>
            <person name="Stielow J.B."/>
            <person name="Sun H."/>
            <person name="Kurtzman C.P."/>
            <person name="Blackwell M."/>
            <person name="Jeffries T.W."/>
            <person name="Grigoriev I.V."/>
        </authorList>
    </citation>
    <scope>NUCLEOTIDE SEQUENCE [LARGE SCALE GENOMIC DNA]</scope>
    <source>
        <strain evidence="10">NRRL Y-17796</strain>
    </source>
</reference>
<keyword evidence="2 5" id="KW-0378">Hydrolase</keyword>
<proteinExistence type="inferred from homology"/>
<evidence type="ECO:0000256" key="7">
    <source>
        <dbReference type="SAM" id="MobiDB-lite"/>
    </source>
</evidence>
<evidence type="ECO:0000256" key="4">
    <source>
        <dbReference type="ARBA" id="ARBA00023098"/>
    </source>
</evidence>
<dbReference type="PROSITE" id="PS51210">
    <property type="entry name" value="PLA2C"/>
    <property type="match status" value="1"/>
</dbReference>
<gene>
    <name evidence="9" type="ORF">CANCADRAFT_86908</name>
</gene>
<evidence type="ECO:0000256" key="6">
    <source>
        <dbReference type="RuleBase" id="RU362103"/>
    </source>
</evidence>
<dbReference type="OrthoDB" id="6121437at2759"/>
<feature type="domain" description="PLA2c" evidence="8">
    <location>
        <begin position="133"/>
        <end position="709"/>
    </location>
</feature>
<protein>
    <recommendedName>
        <fullName evidence="6">Lysophospholipase</fullName>
        <ecNumber evidence="6">3.1.1.5</ecNumber>
    </recommendedName>
</protein>
<dbReference type="EMBL" id="KV453841">
    <property type="protein sequence ID" value="ODV92452.1"/>
    <property type="molecule type" value="Genomic_DNA"/>
</dbReference>